<dbReference type="AlphaFoldDB" id="A0A0N4U269"/>
<dbReference type="InterPro" id="IPR038513">
    <property type="entry name" value="FAIM1_dom_sf"/>
</dbReference>
<proteinExistence type="predicted"/>
<evidence type="ECO:0000313" key="2">
    <source>
        <dbReference type="Proteomes" id="UP000038040"/>
    </source>
</evidence>
<dbReference type="Proteomes" id="UP000274756">
    <property type="component" value="Unassembled WGS sequence"/>
</dbReference>
<dbReference type="OrthoDB" id="6262731at2759"/>
<dbReference type="InterPro" id="IPR010695">
    <property type="entry name" value="FAIM1"/>
</dbReference>
<accession>A0A0N4U269</accession>
<keyword evidence="3" id="KW-1185">Reference proteome</keyword>
<reference evidence="1 3" key="2">
    <citation type="submission" date="2018-11" db="EMBL/GenBank/DDBJ databases">
        <authorList>
            <consortium name="Pathogen Informatics"/>
        </authorList>
    </citation>
    <scope>NUCLEOTIDE SEQUENCE [LARGE SCALE GENOMIC DNA]</scope>
</reference>
<dbReference type="Pfam" id="PF06905">
    <property type="entry name" value="FAIM1"/>
    <property type="match status" value="1"/>
</dbReference>
<dbReference type="STRING" id="318479.A0A0N4U269"/>
<dbReference type="Gene3D" id="2.40.128.180">
    <property type="match status" value="2"/>
</dbReference>
<dbReference type="PANTHER" id="PTHR13088">
    <property type="entry name" value="FAS APOPTOTIC INHIBITORY MOLECULE FAIM"/>
    <property type="match status" value="1"/>
</dbReference>
<evidence type="ECO:0000313" key="3">
    <source>
        <dbReference type="Proteomes" id="UP000274756"/>
    </source>
</evidence>
<dbReference type="PANTHER" id="PTHR13088:SF3">
    <property type="entry name" value="FAS APOPTOTIC INHIBITORY MOLECULE 1"/>
    <property type="match status" value="1"/>
</dbReference>
<protein>
    <submittedName>
        <fullName evidence="4">Fas apoptotic inhibitory molecule 1</fullName>
    </submittedName>
</protein>
<dbReference type="EMBL" id="UYYG01001151">
    <property type="protein sequence ID" value="VDN55136.1"/>
    <property type="molecule type" value="Genomic_DNA"/>
</dbReference>
<dbReference type="Proteomes" id="UP000038040">
    <property type="component" value="Unplaced"/>
</dbReference>
<gene>
    <name evidence="1" type="ORF">DME_LOCUS5109</name>
</gene>
<sequence>MNSDIVAIWTVPLYDKMHKIEFEHGTTTGKRIIRVDGREVLRKDWMFKLVGRETFSIEKIKCAITVEAIGTFDYEYSLEVNGKSYEKFREEQKRSLKIWLAIIDGEETRICLEKGTMDIWVNDTKIDSAGEFVEDGTETHFEVGRNICCIKAISSGRKNIGIVHRLFVNEKEIPSLDDQKIQT</sequence>
<name>A0A0N4U269_DRAME</name>
<evidence type="ECO:0000313" key="1">
    <source>
        <dbReference type="EMBL" id="VDN55136.1"/>
    </source>
</evidence>
<evidence type="ECO:0000313" key="4">
    <source>
        <dbReference type="WBParaSite" id="DME_0000074901-mRNA-1"/>
    </source>
</evidence>
<organism evidence="2 4">
    <name type="scientific">Dracunculus medinensis</name>
    <name type="common">Guinea worm</name>
    <dbReference type="NCBI Taxonomy" id="318479"/>
    <lineage>
        <taxon>Eukaryota</taxon>
        <taxon>Metazoa</taxon>
        <taxon>Ecdysozoa</taxon>
        <taxon>Nematoda</taxon>
        <taxon>Chromadorea</taxon>
        <taxon>Rhabditida</taxon>
        <taxon>Spirurina</taxon>
        <taxon>Dracunculoidea</taxon>
        <taxon>Dracunculidae</taxon>
        <taxon>Dracunculus</taxon>
    </lineage>
</organism>
<dbReference type="GO" id="GO:1902042">
    <property type="term" value="P:negative regulation of extrinsic apoptotic signaling pathway via death domain receptors"/>
    <property type="evidence" value="ECO:0007669"/>
    <property type="project" value="TreeGrafter"/>
</dbReference>
<reference evidence="4" key="1">
    <citation type="submission" date="2017-02" db="UniProtKB">
        <authorList>
            <consortium name="WormBaseParasite"/>
        </authorList>
    </citation>
    <scope>IDENTIFICATION</scope>
</reference>
<dbReference type="FunFam" id="2.40.128.180:FF:000001">
    <property type="entry name" value="Fas apoptotic inhibitory molecule 1"/>
    <property type="match status" value="1"/>
</dbReference>
<dbReference type="WBParaSite" id="DME_0000074901-mRNA-1">
    <property type="protein sequence ID" value="DME_0000074901-mRNA-1"/>
    <property type="gene ID" value="DME_0000074901"/>
</dbReference>